<reference evidence="2 3" key="1">
    <citation type="submission" date="2017-09" db="EMBL/GenBank/DDBJ databases">
        <title>Depth-based differentiation of microbial function through sediment-hosted aquifers and enrichment of novel symbionts in the deep terrestrial subsurface.</title>
        <authorList>
            <person name="Probst A.J."/>
            <person name="Ladd B."/>
            <person name="Jarett J.K."/>
            <person name="Geller-Mcgrath D.E."/>
            <person name="Sieber C.M."/>
            <person name="Emerson J.B."/>
            <person name="Anantharaman K."/>
            <person name="Thomas B.C."/>
            <person name="Malmstrom R."/>
            <person name="Stieglmeier M."/>
            <person name="Klingl A."/>
            <person name="Woyke T."/>
            <person name="Ryan C.M."/>
            <person name="Banfield J.F."/>
        </authorList>
    </citation>
    <scope>NUCLEOTIDE SEQUENCE [LARGE SCALE GENOMIC DNA]</scope>
    <source>
        <strain evidence="2">CG22_combo_CG10-13_8_21_14_all_36_13</strain>
    </source>
</reference>
<feature type="transmembrane region" description="Helical" evidence="1">
    <location>
        <begin position="79"/>
        <end position="96"/>
    </location>
</feature>
<evidence type="ECO:0000313" key="3">
    <source>
        <dbReference type="Proteomes" id="UP000231143"/>
    </source>
</evidence>
<keyword evidence="1" id="KW-0472">Membrane</keyword>
<keyword evidence="1" id="KW-0812">Transmembrane</keyword>
<organism evidence="2 3">
    <name type="scientific">Candidatus Campbellbacteria bacterium CG22_combo_CG10-13_8_21_14_all_36_13</name>
    <dbReference type="NCBI Taxonomy" id="1974529"/>
    <lineage>
        <taxon>Bacteria</taxon>
        <taxon>Candidatus Campbelliibacteriota</taxon>
    </lineage>
</organism>
<proteinExistence type="predicted"/>
<keyword evidence="1" id="KW-1133">Transmembrane helix</keyword>
<accession>A0A2H0DZ50</accession>
<evidence type="ECO:0000256" key="1">
    <source>
        <dbReference type="SAM" id="Phobius"/>
    </source>
</evidence>
<feature type="transmembrane region" description="Helical" evidence="1">
    <location>
        <begin position="32"/>
        <end position="47"/>
    </location>
</feature>
<dbReference type="Pfam" id="PF20619">
    <property type="entry name" value="DUF6804"/>
    <property type="match status" value="1"/>
</dbReference>
<name>A0A2H0DZ50_9BACT</name>
<gene>
    <name evidence="2" type="ORF">COW81_00105</name>
</gene>
<feature type="transmembrane region" description="Helical" evidence="1">
    <location>
        <begin position="54"/>
        <end position="73"/>
    </location>
</feature>
<dbReference type="AlphaFoldDB" id="A0A2H0DZ50"/>
<dbReference type="EMBL" id="PCTT01000002">
    <property type="protein sequence ID" value="PIP87464.1"/>
    <property type="molecule type" value="Genomic_DNA"/>
</dbReference>
<evidence type="ECO:0000313" key="2">
    <source>
        <dbReference type="EMBL" id="PIP87464.1"/>
    </source>
</evidence>
<dbReference type="Proteomes" id="UP000231143">
    <property type="component" value="Unassembled WGS sequence"/>
</dbReference>
<dbReference type="InterPro" id="IPR046548">
    <property type="entry name" value="DUF6804"/>
</dbReference>
<sequence>MNWIKKNWYILLAVALLLGSFGDHPYSYYQLLRWVVAIVAFYSAYIASQKGNSIWMWVLIALGILFNPIKPFYLERETWQIMDVLGALILAIFSFSKKR</sequence>
<protein>
    <submittedName>
        <fullName evidence="2">Uncharacterized protein</fullName>
    </submittedName>
</protein>
<comment type="caution">
    <text evidence="2">The sequence shown here is derived from an EMBL/GenBank/DDBJ whole genome shotgun (WGS) entry which is preliminary data.</text>
</comment>